<dbReference type="CDD" id="cd05379">
    <property type="entry name" value="CAP_bacterial"/>
    <property type="match status" value="1"/>
</dbReference>
<protein>
    <submittedName>
        <fullName evidence="2">CAP domain-containing protein</fullName>
    </submittedName>
</protein>
<comment type="caution">
    <text evidence="2">The sequence shown here is derived from an EMBL/GenBank/DDBJ whole genome shotgun (WGS) entry which is preliminary data.</text>
</comment>
<dbReference type="RefSeq" id="WP_271087473.1">
    <property type="nucleotide sequence ID" value="NZ_JAPJZH010000001.1"/>
</dbReference>
<dbReference type="PANTHER" id="PTHR31157:SF1">
    <property type="entry name" value="SCP DOMAIN-CONTAINING PROTEIN"/>
    <property type="match status" value="1"/>
</dbReference>
<dbReference type="PROSITE" id="PS51318">
    <property type="entry name" value="TAT"/>
    <property type="match status" value="1"/>
</dbReference>
<organism evidence="2 3">
    <name type="scientific">Hoeflea poritis</name>
    <dbReference type="NCBI Taxonomy" id="2993659"/>
    <lineage>
        <taxon>Bacteria</taxon>
        <taxon>Pseudomonadati</taxon>
        <taxon>Pseudomonadota</taxon>
        <taxon>Alphaproteobacteria</taxon>
        <taxon>Hyphomicrobiales</taxon>
        <taxon>Rhizobiaceae</taxon>
        <taxon>Hoeflea</taxon>
    </lineage>
</organism>
<evidence type="ECO:0000313" key="3">
    <source>
        <dbReference type="Proteomes" id="UP001148313"/>
    </source>
</evidence>
<dbReference type="InterPro" id="IPR006311">
    <property type="entry name" value="TAT_signal"/>
</dbReference>
<sequence length="168" mass="17843">MVKNKQRAARVEIEMIHRRTFLSGSGGALVVAVLGGLISTPAEAANGNIVTGQALRSVNAFRKANGRGALQSDSALGRAALEHSLSMARSGRLNHSRFQARLRNHGIRGAAAENVARGQPNVASVVASWQGSRGHRRNMLGNFSRAGVAVARDPASGNRPFWTMILAR</sequence>
<reference evidence="2" key="1">
    <citation type="submission" date="2022-11" db="EMBL/GenBank/DDBJ databases">
        <title>Hoeflea poritis sp. nov., isolated from scleractinian coral Porites lutea.</title>
        <authorList>
            <person name="Zhang G."/>
            <person name="Wei Q."/>
            <person name="Cai L."/>
        </authorList>
    </citation>
    <scope>NUCLEOTIDE SEQUENCE</scope>
    <source>
        <strain evidence="2">E7-10</strain>
    </source>
</reference>
<keyword evidence="3" id="KW-1185">Reference proteome</keyword>
<dbReference type="PANTHER" id="PTHR31157">
    <property type="entry name" value="SCP DOMAIN-CONTAINING PROTEIN"/>
    <property type="match status" value="1"/>
</dbReference>
<evidence type="ECO:0000313" key="2">
    <source>
        <dbReference type="EMBL" id="MDA4843957.1"/>
    </source>
</evidence>
<dbReference type="InterPro" id="IPR014044">
    <property type="entry name" value="CAP_dom"/>
</dbReference>
<accession>A0ABT4VGX0</accession>
<proteinExistence type="predicted"/>
<dbReference type="Pfam" id="PF00188">
    <property type="entry name" value="CAP"/>
    <property type="match status" value="1"/>
</dbReference>
<evidence type="ECO:0000259" key="1">
    <source>
        <dbReference type="Pfam" id="PF00188"/>
    </source>
</evidence>
<dbReference type="SUPFAM" id="SSF55797">
    <property type="entry name" value="PR-1-like"/>
    <property type="match status" value="1"/>
</dbReference>
<dbReference type="EMBL" id="JAPJZH010000001">
    <property type="protein sequence ID" value="MDA4843957.1"/>
    <property type="molecule type" value="Genomic_DNA"/>
</dbReference>
<dbReference type="Proteomes" id="UP001148313">
    <property type="component" value="Unassembled WGS sequence"/>
</dbReference>
<feature type="domain" description="SCP" evidence="1">
    <location>
        <begin position="55"/>
        <end position="164"/>
    </location>
</feature>
<gene>
    <name evidence="2" type="ORF">OOZ53_01285</name>
</gene>
<dbReference type="Gene3D" id="3.40.33.10">
    <property type="entry name" value="CAP"/>
    <property type="match status" value="1"/>
</dbReference>
<dbReference type="InterPro" id="IPR035940">
    <property type="entry name" value="CAP_sf"/>
</dbReference>
<name>A0ABT4VGX0_9HYPH</name>